<keyword evidence="3" id="KW-1185">Reference proteome</keyword>
<dbReference type="EMBL" id="BAUL01000267">
    <property type="protein sequence ID" value="GAD98938.1"/>
    <property type="molecule type" value="Genomic_DNA"/>
</dbReference>
<organism evidence="2 3">
    <name type="scientific">Byssochlamys spectabilis (strain No. 5 / NBRC 109023)</name>
    <name type="common">Paecilomyces variotii</name>
    <dbReference type="NCBI Taxonomy" id="1356009"/>
    <lineage>
        <taxon>Eukaryota</taxon>
        <taxon>Fungi</taxon>
        <taxon>Dikarya</taxon>
        <taxon>Ascomycota</taxon>
        <taxon>Pezizomycotina</taxon>
        <taxon>Eurotiomycetes</taxon>
        <taxon>Eurotiomycetidae</taxon>
        <taxon>Eurotiales</taxon>
        <taxon>Thermoascaceae</taxon>
        <taxon>Paecilomyces</taxon>
    </lineage>
</organism>
<proteinExistence type="predicted"/>
<dbReference type="InParanoid" id="V5G3F4"/>
<name>V5G3F4_BYSSN</name>
<dbReference type="AlphaFoldDB" id="V5G3F4"/>
<dbReference type="InterPro" id="IPR036653">
    <property type="entry name" value="CinA-like_C"/>
</dbReference>
<sequence>MAEFPPQSLRGIIEEVTGLLKERQETISVAETAAGGIISASILSTAGASTIYKGGLTLYTLESRVAFGGWTEADITNYTGPNAAIVAGLADHVRGTLKSTYTVSESGTAGPKVGRAGGRQPGYVALAVSSPSGTYTRDVDTKTNDREKNMVLFAEEALKLVRDVIKGDAKL</sequence>
<dbReference type="Gene3D" id="3.90.950.20">
    <property type="entry name" value="CinA-like"/>
    <property type="match status" value="1"/>
</dbReference>
<gene>
    <name evidence="2" type="ORF">PVAR5_7641</name>
</gene>
<accession>V5G3F4</accession>
<dbReference type="OrthoDB" id="2350783at2759"/>
<dbReference type="Pfam" id="PF02464">
    <property type="entry name" value="CinA"/>
    <property type="match status" value="1"/>
</dbReference>
<dbReference type="InterPro" id="IPR008136">
    <property type="entry name" value="CinA_C"/>
</dbReference>
<dbReference type="eggNOG" id="ENOG502S20M">
    <property type="taxonomic scope" value="Eukaryota"/>
</dbReference>
<reference evidence="3" key="1">
    <citation type="journal article" date="2014" name="Genome Announc.">
        <title>Draft genome sequence of the formaldehyde-resistant fungus Byssochlamys spectabilis No. 5 (anamorph Paecilomyces variotii No. 5) (NBRC109023).</title>
        <authorList>
            <person name="Oka T."/>
            <person name="Ekino K."/>
            <person name="Fukuda K."/>
            <person name="Nomura Y."/>
        </authorList>
    </citation>
    <scope>NUCLEOTIDE SEQUENCE [LARGE SCALE GENOMIC DNA]</scope>
    <source>
        <strain evidence="3">No. 5 / NBRC 109023</strain>
    </source>
</reference>
<protein>
    <submittedName>
        <fullName evidence="2">Competence/damage-inducible protein CinA</fullName>
    </submittedName>
</protein>
<evidence type="ECO:0000259" key="1">
    <source>
        <dbReference type="Pfam" id="PF02464"/>
    </source>
</evidence>
<feature type="domain" description="CinA C-terminal" evidence="1">
    <location>
        <begin position="13"/>
        <end position="164"/>
    </location>
</feature>
<dbReference type="SUPFAM" id="SSF142433">
    <property type="entry name" value="CinA-like"/>
    <property type="match status" value="1"/>
</dbReference>
<evidence type="ECO:0000313" key="3">
    <source>
        <dbReference type="Proteomes" id="UP000018001"/>
    </source>
</evidence>
<dbReference type="HOGENOM" id="CLU_030805_2_0_1"/>
<evidence type="ECO:0000313" key="2">
    <source>
        <dbReference type="EMBL" id="GAD98938.1"/>
    </source>
</evidence>
<dbReference type="Proteomes" id="UP000018001">
    <property type="component" value="Unassembled WGS sequence"/>
</dbReference>
<comment type="caution">
    <text evidence="2">The sequence shown here is derived from an EMBL/GenBank/DDBJ whole genome shotgun (WGS) entry which is preliminary data.</text>
</comment>